<dbReference type="RefSeq" id="WP_346128907.1">
    <property type="nucleotide sequence ID" value="NZ_BAAAXC010000015.1"/>
</dbReference>
<feature type="domain" description="DUF7275" evidence="1">
    <location>
        <begin position="62"/>
        <end position="238"/>
    </location>
</feature>
<proteinExistence type="predicted"/>
<dbReference type="EMBL" id="JBHMCE010000006">
    <property type="protein sequence ID" value="MFB9529069.1"/>
    <property type="molecule type" value="Genomic_DNA"/>
</dbReference>
<accession>A0ABV5Q0R7</accession>
<dbReference type="Pfam" id="PF23940">
    <property type="entry name" value="DUF7275"/>
    <property type="match status" value="1"/>
</dbReference>
<dbReference type="InterPro" id="IPR055699">
    <property type="entry name" value="DUF7275"/>
</dbReference>
<protein>
    <recommendedName>
        <fullName evidence="1">DUF7275 domain-containing protein</fullName>
    </recommendedName>
</protein>
<comment type="caution">
    <text evidence="2">The sequence shown here is derived from an EMBL/GenBank/DDBJ whole genome shotgun (WGS) entry which is preliminary data.</text>
</comment>
<gene>
    <name evidence="2" type="ORF">ACFFRN_20860</name>
</gene>
<name>A0ABV5Q0R7_9ACTN</name>
<reference evidence="2 3" key="1">
    <citation type="submission" date="2024-09" db="EMBL/GenBank/DDBJ databases">
        <authorList>
            <person name="Sun Q."/>
            <person name="Mori K."/>
        </authorList>
    </citation>
    <scope>NUCLEOTIDE SEQUENCE [LARGE SCALE GENOMIC DNA]</scope>
    <source>
        <strain evidence="2 3">JCM 3323</strain>
    </source>
</reference>
<keyword evidence="3" id="KW-1185">Reference proteome</keyword>
<evidence type="ECO:0000259" key="1">
    <source>
        <dbReference type="Pfam" id="PF23940"/>
    </source>
</evidence>
<evidence type="ECO:0000313" key="3">
    <source>
        <dbReference type="Proteomes" id="UP001589646"/>
    </source>
</evidence>
<sequence>MNMLVVGSTALAHWYGDTAIEPKDLDVFSATDATGADVFWDDDFTPWLAERRGTAYATPDELITIKASHAYWDLRNGSWHKHMGDLLFLKKRGARIIPELHDMLYRVWERRHGVKQVNLTLEAADFFNDAVRRIYDHDSIHDSVAYGERPLYESVLKDGATVQVDMSKVRALSYDDQVRLFREEIYATALERQVIPSDYTCSPRWAYAWALRRTITSLTKGWSARFIVANYDVFYRPDMNYVARHLSRADRLIPLEGK</sequence>
<organism evidence="2 3">
    <name type="scientific">Nonomuraea roseola</name>
    <dbReference type="NCBI Taxonomy" id="46179"/>
    <lineage>
        <taxon>Bacteria</taxon>
        <taxon>Bacillati</taxon>
        <taxon>Actinomycetota</taxon>
        <taxon>Actinomycetes</taxon>
        <taxon>Streptosporangiales</taxon>
        <taxon>Streptosporangiaceae</taxon>
        <taxon>Nonomuraea</taxon>
    </lineage>
</organism>
<evidence type="ECO:0000313" key="2">
    <source>
        <dbReference type="EMBL" id="MFB9529069.1"/>
    </source>
</evidence>
<dbReference type="Proteomes" id="UP001589646">
    <property type="component" value="Unassembled WGS sequence"/>
</dbReference>